<dbReference type="Proteomes" id="UP000046176">
    <property type="component" value="Unassembled WGS sequence"/>
</dbReference>
<keyword evidence="1" id="KW-0472">Membrane</keyword>
<feature type="transmembrane region" description="Helical" evidence="1">
    <location>
        <begin position="12"/>
        <end position="37"/>
    </location>
</feature>
<evidence type="ECO:0000313" key="2">
    <source>
        <dbReference type="EMBL" id="CDZ33333.1"/>
    </source>
</evidence>
<proteinExistence type="predicted"/>
<evidence type="ECO:0000313" key="3">
    <source>
        <dbReference type="Proteomes" id="UP000046176"/>
    </source>
</evidence>
<dbReference type="RefSeq" id="WP_172745512.1">
    <property type="nucleotide sequence ID" value="NZ_CCRH01000004.1"/>
</dbReference>
<reference evidence="2 3" key="1">
    <citation type="submission" date="2014-08" db="EMBL/GenBank/DDBJ databases">
        <authorList>
            <person name="Chen Y.-H."/>
        </authorList>
    </citation>
    <scope>NUCLEOTIDE SEQUENCE [LARGE SCALE GENOMIC DNA]</scope>
</reference>
<keyword evidence="1" id="KW-0812">Transmembrane</keyword>
<dbReference type="EMBL" id="CCRH01000004">
    <property type="protein sequence ID" value="CDZ33333.1"/>
    <property type="molecule type" value="Genomic_DNA"/>
</dbReference>
<protein>
    <submittedName>
        <fullName evidence="2">Uncharacterized protein</fullName>
    </submittedName>
</protein>
<evidence type="ECO:0000256" key="1">
    <source>
        <dbReference type="SAM" id="Phobius"/>
    </source>
</evidence>
<name>A0A0T7FEF1_NEOGA</name>
<dbReference type="AlphaFoldDB" id="A0A0T7FEF1"/>
<accession>A0A0T7FEF1</accession>
<keyword evidence="1" id="KW-1133">Transmembrane helix</keyword>
<organism evidence="2 3">
    <name type="scientific">Neorhizobium galegae bv. officinalis</name>
    <dbReference type="NCBI Taxonomy" id="323656"/>
    <lineage>
        <taxon>Bacteria</taxon>
        <taxon>Pseudomonadati</taxon>
        <taxon>Pseudomonadota</taxon>
        <taxon>Alphaproteobacteria</taxon>
        <taxon>Hyphomicrobiales</taxon>
        <taxon>Rhizobiaceae</taxon>
        <taxon>Rhizobium/Agrobacterium group</taxon>
        <taxon>Neorhizobium</taxon>
    </lineage>
</organism>
<feature type="transmembrane region" description="Helical" evidence="1">
    <location>
        <begin position="43"/>
        <end position="60"/>
    </location>
</feature>
<sequence>MKRSGIMFMVGAGTVAGLIWMTVYSGAIFNGICAWTSNAIREWIDALGAYFAIPSILLLAKQIRDTDRQHRRAVGLQTRSTFQLALRVHKKVMRFAQSTQQNIDTWTAIDLNSPNLQKKGEIELRLLLTMMESKDLQRVEQEIDIPDVDSQHIRKALNDTLILYSSEKTPQWVQESVLGFMANTLQFAGEIEKITASYMDDFIKLMGK</sequence>
<gene>
    <name evidence="2" type="ORF">NGAL_HAMBI1145_17810</name>
</gene>